<reference evidence="7 8" key="1">
    <citation type="submission" date="2019-02" db="EMBL/GenBank/DDBJ databases">
        <title>Genome sequence of the sea-ice species Brumimicrobium glaciale.</title>
        <authorList>
            <person name="Bowman J.P."/>
        </authorList>
    </citation>
    <scope>NUCLEOTIDE SEQUENCE [LARGE SCALE GENOMIC DNA]</scope>
    <source>
        <strain evidence="7 8">IC156</strain>
    </source>
</reference>
<dbReference type="PANTHER" id="PTHR22911:SF6">
    <property type="entry name" value="SOLUTE CARRIER FAMILY 35 MEMBER G1"/>
    <property type="match status" value="1"/>
</dbReference>
<sequence length="307" mass="33774">MNKGILYMILSGLCYIIVNVLVKILGQGPDQTIISGLQKYPIPEIILFRSIITFSICLAVIKAKGIPLFGHNKKWLVIRGVTGTIALTLYFYTLNNLPIAIAATIQYLSPIFTVLLAIFILKEKVKPIQGLFFLIAFLGIVFISFSKYFSEDNSISNINPWWIVVGICSAAFAGMAYNAIAKCRYTDAPITVVFYFPLIAIPIMAVLTAFDYVVPQGKEWGVILVIGVFTHIAQIFATKSLHAANTATVTPFKYLGSIYAFVLGLFLFDEVISLYAVVGMLLIIVGVLGNTIVRGLVLKEEKVGKVE</sequence>
<feature type="transmembrane region" description="Helical" evidence="5">
    <location>
        <begin position="45"/>
        <end position="63"/>
    </location>
</feature>
<feature type="transmembrane region" description="Helical" evidence="5">
    <location>
        <begin position="128"/>
        <end position="149"/>
    </location>
</feature>
<dbReference type="EMBL" id="SETE01000006">
    <property type="protein sequence ID" value="RYM32519.1"/>
    <property type="molecule type" value="Genomic_DNA"/>
</dbReference>
<feature type="transmembrane region" description="Helical" evidence="5">
    <location>
        <begin position="192"/>
        <end position="214"/>
    </location>
</feature>
<evidence type="ECO:0000256" key="1">
    <source>
        <dbReference type="ARBA" id="ARBA00004141"/>
    </source>
</evidence>
<feature type="transmembrane region" description="Helical" evidence="5">
    <location>
        <begin position="274"/>
        <end position="297"/>
    </location>
</feature>
<dbReference type="OrthoDB" id="597549at2"/>
<keyword evidence="8" id="KW-1185">Reference proteome</keyword>
<feature type="transmembrane region" description="Helical" evidence="5">
    <location>
        <begin position="75"/>
        <end position="93"/>
    </location>
</feature>
<feature type="transmembrane region" description="Helical" evidence="5">
    <location>
        <begin position="220"/>
        <end position="237"/>
    </location>
</feature>
<evidence type="ECO:0000256" key="3">
    <source>
        <dbReference type="ARBA" id="ARBA00022989"/>
    </source>
</evidence>
<evidence type="ECO:0000256" key="2">
    <source>
        <dbReference type="ARBA" id="ARBA00022692"/>
    </source>
</evidence>
<keyword evidence="2 5" id="KW-0812">Transmembrane</keyword>
<evidence type="ECO:0000256" key="5">
    <source>
        <dbReference type="SAM" id="Phobius"/>
    </source>
</evidence>
<proteinExistence type="predicted"/>
<feature type="domain" description="EamA" evidence="6">
    <location>
        <begin position="161"/>
        <end position="289"/>
    </location>
</feature>
<dbReference type="RefSeq" id="WP_130094620.1">
    <property type="nucleotide sequence ID" value="NZ_SETE01000006.1"/>
</dbReference>
<feature type="transmembrane region" description="Helical" evidence="5">
    <location>
        <begin position="249"/>
        <end position="268"/>
    </location>
</feature>
<dbReference type="Pfam" id="PF00892">
    <property type="entry name" value="EamA"/>
    <property type="match status" value="2"/>
</dbReference>
<dbReference type="PANTHER" id="PTHR22911">
    <property type="entry name" value="ACYL-MALONYL CONDENSING ENZYME-RELATED"/>
    <property type="match status" value="1"/>
</dbReference>
<dbReference type="SUPFAM" id="SSF103481">
    <property type="entry name" value="Multidrug resistance efflux transporter EmrE"/>
    <property type="match status" value="2"/>
</dbReference>
<dbReference type="GO" id="GO:0016020">
    <property type="term" value="C:membrane"/>
    <property type="evidence" value="ECO:0007669"/>
    <property type="project" value="UniProtKB-SubCell"/>
</dbReference>
<dbReference type="Gene3D" id="1.10.3730.20">
    <property type="match status" value="1"/>
</dbReference>
<evidence type="ECO:0000313" key="7">
    <source>
        <dbReference type="EMBL" id="RYM32519.1"/>
    </source>
</evidence>
<accession>A0A4Q4KL25</accession>
<name>A0A4Q4KL25_9FLAO</name>
<evidence type="ECO:0000313" key="8">
    <source>
        <dbReference type="Proteomes" id="UP000293952"/>
    </source>
</evidence>
<dbReference type="InterPro" id="IPR037185">
    <property type="entry name" value="EmrE-like"/>
</dbReference>
<gene>
    <name evidence="7" type="ORF">ERX46_14700</name>
</gene>
<feature type="transmembrane region" description="Helical" evidence="5">
    <location>
        <begin position="99"/>
        <end position="121"/>
    </location>
</feature>
<comment type="caution">
    <text evidence="7">The sequence shown here is derived from an EMBL/GenBank/DDBJ whole genome shotgun (WGS) entry which is preliminary data.</text>
</comment>
<feature type="domain" description="EamA" evidence="6">
    <location>
        <begin position="3"/>
        <end position="144"/>
    </location>
</feature>
<dbReference type="AlphaFoldDB" id="A0A4Q4KL25"/>
<protein>
    <submittedName>
        <fullName evidence="7">DMT family transporter</fullName>
    </submittedName>
</protein>
<feature type="transmembrane region" description="Helical" evidence="5">
    <location>
        <begin position="161"/>
        <end position="180"/>
    </location>
</feature>
<organism evidence="7 8">
    <name type="scientific">Brumimicrobium glaciale</name>
    <dbReference type="NCBI Taxonomy" id="200475"/>
    <lineage>
        <taxon>Bacteria</taxon>
        <taxon>Pseudomonadati</taxon>
        <taxon>Bacteroidota</taxon>
        <taxon>Flavobacteriia</taxon>
        <taxon>Flavobacteriales</taxon>
        <taxon>Crocinitomicaceae</taxon>
        <taxon>Brumimicrobium</taxon>
    </lineage>
</organism>
<evidence type="ECO:0000256" key="4">
    <source>
        <dbReference type="ARBA" id="ARBA00023136"/>
    </source>
</evidence>
<dbReference type="InterPro" id="IPR000620">
    <property type="entry name" value="EamA_dom"/>
</dbReference>
<comment type="subcellular location">
    <subcellularLocation>
        <location evidence="1">Membrane</location>
        <topology evidence="1">Multi-pass membrane protein</topology>
    </subcellularLocation>
</comment>
<keyword evidence="4 5" id="KW-0472">Membrane</keyword>
<evidence type="ECO:0000259" key="6">
    <source>
        <dbReference type="Pfam" id="PF00892"/>
    </source>
</evidence>
<dbReference type="Proteomes" id="UP000293952">
    <property type="component" value="Unassembled WGS sequence"/>
</dbReference>
<keyword evidence="3 5" id="KW-1133">Transmembrane helix</keyword>
<feature type="transmembrane region" description="Helical" evidence="5">
    <location>
        <begin position="5"/>
        <end position="25"/>
    </location>
</feature>